<dbReference type="GO" id="GO:0003677">
    <property type="term" value="F:DNA binding"/>
    <property type="evidence" value="ECO:0007669"/>
    <property type="project" value="InterPro"/>
</dbReference>
<dbReference type="InterPro" id="IPR001387">
    <property type="entry name" value="Cro/C1-type_HTH"/>
</dbReference>
<comment type="caution">
    <text evidence="3">The sequence shown here is derived from an EMBL/GenBank/DDBJ whole genome shotgun (WGS) entry which is preliminary data.</text>
</comment>
<dbReference type="EMBL" id="QGKS01000286">
    <property type="protein sequence ID" value="PWR12615.1"/>
    <property type="molecule type" value="Genomic_DNA"/>
</dbReference>
<organism evidence="3 4">
    <name type="scientific">Micromonospora sicca</name>
    <dbReference type="NCBI Taxonomy" id="2202420"/>
    <lineage>
        <taxon>Bacteria</taxon>
        <taxon>Bacillati</taxon>
        <taxon>Actinomycetota</taxon>
        <taxon>Actinomycetes</taxon>
        <taxon>Micromonosporales</taxon>
        <taxon>Micromonosporaceae</taxon>
        <taxon>Micromonospora</taxon>
    </lineage>
</organism>
<feature type="domain" description="HTH cro/C1-type" evidence="2">
    <location>
        <begin position="36"/>
        <end position="83"/>
    </location>
</feature>
<sequence>MILYSCLVRDDENADYEGPLQVSAGTPGNRRFGALLKSMRERSGLSPQELATRADVHVSFVRGIERGAQAPSVATARPLLACLTEQHRIQWRDSGPYDLLIYDSEAERDVAFDFKAKMKGQNRRTDVDREAAFEAAAVEAIGRWSPSDRAAFIDAISPGLKAVELMSAAFSANAGEALRRVAVALPQVAATGEPRADAGEHEGDEQPRSSAPADDTRFGRVVRLLASADDELLGRVESMLRDELGNQGTYWAF</sequence>
<dbReference type="Proteomes" id="UP000246050">
    <property type="component" value="Unassembled WGS sequence"/>
</dbReference>
<gene>
    <name evidence="3" type="ORF">DKT69_23375</name>
</gene>
<evidence type="ECO:0000256" key="1">
    <source>
        <dbReference type="SAM" id="MobiDB-lite"/>
    </source>
</evidence>
<protein>
    <recommendedName>
        <fullName evidence="2">HTH cro/C1-type domain-containing protein</fullName>
    </recommendedName>
</protein>
<dbReference type="Gene3D" id="1.10.260.40">
    <property type="entry name" value="lambda repressor-like DNA-binding domains"/>
    <property type="match status" value="1"/>
</dbReference>
<reference evidence="3 4" key="1">
    <citation type="submission" date="2018-05" db="EMBL/GenBank/DDBJ databases">
        <title>Micromonosporas from Atacama Desert.</title>
        <authorList>
            <person name="Carro L."/>
            <person name="Golinska P."/>
            <person name="Klenk H.-P."/>
            <person name="Goodfellow M."/>
        </authorList>
    </citation>
    <scope>NUCLEOTIDE SEQUENCE [LARGE SCALE GENOMIC DNA]</scope>
    <source>
        <strain evidence="3 4">4G51</strain>
    </source>
</reference>
<dbReference type="Pfam" id="PF13560">
    <property type="entry name" value="HTH_31"/>
    <property type="match status" value="1"/>
</dbReference>
<dbReference type="CDD" id="cd00093">
    <property type="entry name" value="HTH_XRE"/>
    <property type="match status" value="1"/>
</dbReference>
<dbReference type="SUPFAM" id="SSF47413">
    <property type="entry name" value="lambda repressor-like DNA-binding domains"/>
    <property type="match status" value="1"/>
</dbReference>
<dbReference type="PROSITE" id="PS50943">
    <property type="entry name" value="HTH_CROC1"/>
    <property type="match status" value="1"/>
</dbReference>
<dbReference type="AlphaFoldDB" id="A0A317DIF2"/>
<accession>A0A317DIF2</accession>
<evidence type="ECO:0000259" key="2">
    <source>
        <dbReference type="PROSITE" id="PS50943"/>
    </source>
</evidence>
<evidence type="ECO:0000313" key="3">
    <source>
        <dbReference type="EMBL" id="PWR12615.1"/>
    </source>
</evidence>
<feature type="compositionally biased region" description="Basic and acidic residues" evidence="1">
    <location>
        <begin position="194"/>
        <end position="207"/>
    </location>
</feature>
<name>A0A317DIF2_9ACTN</name>
<feature type="region of interest" description="Disordered" evidence="1">
    <location>
        <begin position="192"/>
        <end position="214"/>
    </location>
</feature>
<dbReference type="InterPro" id="IPR010982">
    <property type="entry name" value="Lambda_DNA-bd_dom_sf"/>
</dbReference>
<proteinExistence type="predicted"/>
<evidence type="ECO:0000313" key="4">
    <source>
        <dbReference type="Proteomes" id="UP000246050"/>
    </source>
</evidence>
<dbReference type="SMART" id="SM00530">
    <property type="entry name" value="HTH_XRE"/>
    <property type="match status" value="1"/>
</dbReference>